<dbReference type="PRINTS" id="PR01078">
    <property type="entry name" value="AMINACHANNEL"/>
</dbReference>
<dbReference type="GO" id="GO:0016020">
    <property type="term" value="C:membrane"/>
    <property type="evidence" value="ECO:0007669"/>
    <property type="project" value="UniProtKB-SubCell"/>
</dbReference>
<dbReference type="InterPro" id="IPR001873">
    <property type="entry name" value="ENaC"/>
</dbReference>
<evidence type="ECO:0000256" key="5">
    <source>
        <dbReference type="ARBA" id="ARBA00022989"/>
    </source>
</evidence>
<feature type="non-terminal residue" evidence="12">
    <location>
        <position position="1"/>
    </location>
</feature>
<protein>
    <submittedName>
        <fullName evidence="12">Uncharacterized protein</fullName>
    </submittedName>
</protein>
<organism evidence="12 13">
    <name type="scientific">Didymodactylos carnosus</name>
    <dbReference type="NCBI Taxonomy" id="1234261"/>
    <lineage>
        <taxon>Eukaryota</taxon>
        <taxon>Metazoa</taxon>
        <taxon>Spiralia</taxon>
        <taxon>Gnathifera</taxon>
        <taxon>Rotifera</taxon>
        <taxon>Eurotatoria</taxon>
        <taxon>Bdelloidea</taxon>
        <taxon>Philodinida</taxon>
        <taxon>Philodinidae</taxon>
        <taxon>Didymodactylos</taxon>
    </lineage>
</organism>
<evidence type="ECO:0000256" key="10">
    <source>
        <dbReference type="ARBA" id="ARBA00023303"/>
    </source>
</evidence>
<keyword evidence="4 11" id="KW-0812">Transmembrane</keyword>
<evidence type="ECO:0000256" key="6">
    <source>
        <dbReference type="ARBA" id="ARBA00023053"/>
    </source>
</evidence>
<keyword evidence="5" id="KW-1133">Transmembrane helix</keyword>
<sequence length="100" mass="11568">SDDCTECLPECETFQYNIQTSYAKYPNVKSYDKVWRDIEEHFKNDTSFTLLQDTKGNRREIIRENMVAVEISASTYGTEILTETPIWTWTDLVSSIGGQT</sequence>
<dbReference type="GO" id="GO:0005272">
    <property type="term" value="F:sodium channel activity"/>
    <property type="evidence" value="ECO:0007669"/>
    <property type="project" value="UniProtKB-KW"/>
</dbReference>
<evidence type="ECO:0000256" key="3">
    <source>
        <dbReference type="ARBA" id="ARBA00022461"/>
    </source>
</evidence>
<dbReference type="Proteomes" id="UP000682733">
    <property type="component" value="Unassembled WGS sequence"/>
</dbReference>
<proteinExistence type="inferred from homology"/>
<evidence type="ECO:0000313" key="12">
    <source>
        <dbReference type="EMBL" id="CAF4559877.1"/>
    </source>
</evidence>
<keyword evidence="8" id="KW-0472">Membrane</keyword>
<dbReference type="Pfam" id="PF00858">
    <property type="entry name" value="ASC"/>
    <property type="match status" value="1"/>
</dbReference>
<evidence type="ECO:0000256" key="4">
    <source>
        <dbReference type="ARBA" id="ARBA00022692"/>
    </source>
</evidence>
<keyword evidence="2 11" id="KW-0813">Transport</keyword>
<dbReference type="EMBL" id="CAJOBA010113218">
    <property type="protein sequence ID" value="CAF4559877.1"/>
    <property type="molecule type" value="Genomic_DNA"/>
</dbReference>
<keyword evidence="3 11" id="KW-0894">Sodium channel</keyword>
<keyword evidence="7 11" id="KW-0406">Ion transport</keyword>
<evidence type="ECO:0000256" key="8">
    <source>
        <dbReference type="ARBA" id="ARBA00023136"/>
    </source>
</evidence>
<evidence type="ECO:0000256" key="1">
    <source>
        <dbReference type="ARBA" id="ARBA00004141"/>
    </source>
</evidence>
<comment type="subcellular location">
    <subcellularLocation>
        <location evidence="1">Membrane</location>
        <topology evidence="1">Multi-pass membrane protein</topology>
    </subcellularLocation>
</comment>
<evidence type="ECO:0000313" key="13">
    <source>
        <dbReference type="Proteomes" id="UP000682733"/>
    </source>
</evidence>
<keyword evidence="6" id="KW-0915">Sodium</keyword>
<keyword evidence="10 11" id="KW-0407">Ion channel</keyword>
<dbReference type="AlphaFoldDB" id="A0A8S2YFS3"/>
<evidence type="ECO:0000256" key="9">
    <source>
        <dbReference type="ARBA" id="ARBA00023201"/>
    </source>
</evidence>
<evidence type="ECO:0000256" key="7">
    <source>
        <dbReference type="ARBA" id="ARBA00023065"/>
    </source>
</evidence>
<feature type="non-terminal residue" evidence="12">
    <location>
        <position position="100"/>
    </location>
</feature>
<comment type="caution">
    <text evidence="12">The sequence shown here is derived from an EMBL/GenBank/DDBJ whole genome shotgun (WGS) entry which is preliminary data.</text>
</comment>
<reference evidence="12" key="1">
    <citation type="submission" date="2021-02" db="EMBL/GenBank/DDBJ databases">
        <authorList>
            <person name="Nowell W R."/>
        </authorList>
    </citation>
    <scope>NUCLEOTIDE SEQUENCE</scope>
</reference>
<evidence type="ECO:0000256" key="2">
    <source>
        <dbReference type="ARBA" id="ARBA00022448"/>
    </source>
</evidence>
<accession>A0A8S2YFS3</accession>
<comment type="similarity">
    <text evidence="11">Belongs to the amiloride-sensitive sodium channel (TC 1.A.6) family.</text>
</comment>
<evidence type="ECO:0000256" key="11">
    <source>
        <dbReference type="RuleBase" id="RU000679"/>
    </source>
</evidence>
<name>A0A8S2YFS3_9BILA</name>
<keyword evidence="9 11" id="KW-0739">Sodium transport</keyword>
<gene>
    <name evidence="12" type="ORF">TMI583_LOCUS49885</name>
</gene>